<dbReference type="Proteomes" id="UP000321337">
    <property type="component" value="Unassembled WGS sequence"/>
</dbReference>
<gene>
    <name evidence="1" type="ORF">TPL01_07450</name>
</gene>
<sequence length="78" mass="8734">MRTGWVQAGLGCQLFQAEGFGVVGQYVQQLHHAVDDLNRRSGFNFAQLSFPLKPNTVASLLQHMKYGIIMQKIFPVAK</sequence>
<dbReference type="EMBL" id="BKAD01000007">
    <property type="protein sequence ID" value="GEP29607.1"/>
    <property type="molecule type" value="Genomic_DNA"/>
</dbReference>
<dbReference type="AlphaFoldDB" id="A0A512L533"/>
<name>A0A512L533_9PROT</name>
<accession>A0A512L533</accession>
<protein>
    <submittedName>
        <fullName evidence="1">Uncharacterized protein</fullName>
    </submittedName>
</protein>
<reference evidence="1 2" key="1">
    <citation type="submission" date="2019-07" db="EMBL/GenBank/DDBJ databases">
        <title>Whole genome shotgun sequence of Thiobacillus plumbophilus NBRC 107929.</title>
        <authorList>
            <person name="Hosoyama A."/>
            <person name="Uohara A."/>
            <person name="Ohji S."/>
            <person name="Ichikawa N."/>
        </authorList>
    </citation>
    <scope>NUCLEOTIDE SEQUENCE [LARGE SCALE GENOMIC DNA]</scope>
    <source>
        <strain evidence="1 2">NBRC 107929</strain>
    </source>
</reference>
<comment type="caution">
    <text evidence="1">The sequence shown here is derived from an EMBL/GenBank/DDBJ whole genome shotgun (WGS) entry which is preliminary data.</text>
</comment>
<evidence type="ECO:0000313" key="2">
    <source>
        <dbReference type="Proteomes" id="UP000321337"/>
    </source>
</evidence>
<evidence type="ECO:0000313" key="1">
    <source>
        <dbReference type="EMBL" id="GEP29607.1"/>
    </source>
</evidence>
<proteinExistence type="predicted"/>
<keyword evidence="2" id="KW-1185">Reference proteome</keyword>
<organism evidence="1 2">
    <name type="scientific">Sulfuriferula plumbiphila</name>
    <dbReference type="NCBI Taxonomy" id="171865"/>
    <lineage>
        <taxon>Bacteria</taxon>
        <taxon>Pseudomonadati</taxon>
        <taxon>Pseudomonadota</taxon>
        <taxon>Betaproteobacteria</taxon>
        <taxon>Nitrosomonadales</taxon>
        <taxon>Sulfuricellaceae</taxon>
        <taxon>Sulfuriferula</taxon>
    </lineage>
</organism>